<feature type="region of interest" description="Disordered" evidence="3">
    <location>
        <begin position="433"/>
        <end position="528"/>
    </location>
</feature>
<dbReference type="PROSITE" id="PS50009">
    <property type="entry name" value="RASGEF_CAT"/>
    <property type="match status" value="1"/>
</dbReference>
<reference evidence="6 7" key="1">
    <citation type="journal article" date="2016" name="Genome Biol. Evol.">
        <title>Divergent and convergent evolution of fungal pathogenicity.</title>
        <authorList>
            <person name="Shang Y."/>
            <person name="Xiao G."/>
            <person name="Zheng P."/>
            <person name="Cen K."/>
            <person name="Zhan S."/>
            <person name="Wang C."/>
        </authorList>
    </citation>
    <scope>NUCLEOTIDE SEQUENCE [LARGE SCALE GENOMIC DNA]</scope>
    <source>
        <strain evidence="6 7">RCEF 264</strain>
    </source>
</reference>
<evidence type="ECO:0000259" key="4">
    <source>
        <dbReference type="PROSITE" id="PS50009"/>
    </source>
</evidence>
<feature type="compositionally biased region" description="Polar residues" evidence="3">
    <location>
        <begin position="450"/>
        <end position="461"/>
    </location>
</feature>
<dbReference type="Pfam" id="PF00618">
    <property type="entry name" value="RasGEF_N"/>
    <property type="match status" value="1"/>
</dbReference>
<dbReference type="EMBL" id="AZHD01000002">
    <property type="protein sequence ID" value="OAA66430.1"/>
    <property type="molecule type" value="Genomic_DNA"/>
</dbReference>
<dbReference type="InterPro" id="IPR027417">
    <property type="entry name" value="P-loop_NTPase"/>
</dbReference>
<evidence type="ECO:0000313" key="6">
    <source>
        <dbReference type="EMBL" id="OAA66430.1"/>
    </source>
</evidence>
<dbReference type="GO" id="GO:0007265">
    <property type="term" value="P:Ras protein signal transduction"/>
    <property type="evidence" value="ECO:0007669"/>
    <property type="project" value="TreeGrafter"/>
</dbReference>
<dbReference type="InterPro" id="IPR008937">
    <property type="entry name" value="Ras-like_GEF"/>
</dbReference>
<keyword evidence="7" id="KW-1185">Reference proteome</keyword>
<feature type="region of interest" description="Disordered" evidence="3">
    <location>
        <begin position="738"/>
        <end position="778"/>
    </location>
</feature>
<dbReference type="Proteomes" id="UP000076874">
    <property type="component" value="Unassembled WGS sequence"/>
</dbReference>
<name>A0A162MSV2_9HYPO</name>
<feature type="compositionally biased region" description="Low complexity" evidence="3">
    <location>
        <begin position="51"/>
        <end position="64"/>
    </location>
</feature>
<dbReference type="SUPFAM" id="SSF52540">
    <property type="entry name" value="P-loop containing nucleoside triphosphate hydrolases"/>
    <property type="match status" value="1"/>
</dbReference>
<dbReference type="Gene3D" id="1.20.870.10">
    <property type="entry name" value="Son of sevenless (SoS) protein Chain: S domain 1"/>
    <property type="match status" value="1"/>
</dbReference>
<organism evidence="6 7">
    <name type="scientific">Niveomyces insectorum RCEF 264</name>
    <dbReference type="NCBI Taxonomy" id="1081102"/>
    <lineage>
        <taxon>Eukaryota</taxon>
        <taxon>Fungi</taxon>
        <taxon>Dikarya</taxon>
        <taxon>Ascomycota</taxon>
        <taxon>Pezizomycotina</taxon>
        <taxon>Sordariomycetes</taxon>
        <taxon>Hypocreomycetidae</taxon>
        <taxon>Hypocreales</taxon>
        <taxon>Cordycipitaceae</taxon>
        <taxon>Niveomyces</taxon>
    </lineage>
</organism>
<protein>
    <submittedName>
        <fullName evidence="6">Ras guanyl-nucleotide exchange factor</fullName>
    </submittedName>
</protein>
<evidence type="ECO:0000256" key="3">
    <source>
        <dbReference type="SAM" id="MobiDB-lite"/>
    </source>
</evidence>
<feature type="compositionally biased region" description="Polar residues" evidence="3">
    <location>
        <begin position="77"/>
        <end position="90"/>
    </location>
</feature>
<feature type="domain" description="N-terminal Ras-GEF" evidence="5">
    <location>
        <begin position="576"/>
        <end position="702"/>
    </location>
</feature>
<feature type="compositionally biased region" description="Basic and acidic residues" evidence="3">
    <location>
        <begin position="743"/>
        <end position="768"/>
    </location>
</feature>
<evidence type="ECO:0000313" key="7">
    <source>
        <dbReference type="Proteomes" id="UP000076874"/>
    </source>
</evidence>
<feature type="domain" description="Ras-GEF" evidence="4">
    <location>
        <begin position="840"/>
        <end position="1078"/>
    </location>
</feature>
<dbReference type="SUPFAM" id="SSF48366">
    <property type="entry name" value="Ras GEF"/>
    <property type="match status" value="1"/>
</dbReference>
<evidence type="ECO:0000256" key="1">
    <source>
        <dbReference type="ARBA" id="ARBA00022658"/>
    </source>
</evidence>
<dbReference type="GO" id="GO:0005525">
    <property type="term" value="F:GTP binding"/>
    <property type="evidence" value="ECO:0007669"/>
    <property type="project" value="InterPro"/>
</dbReference>
<comment type="caution">
    <text evidence="6">The sequence shown here is derived from an EMBL/GenBank/DDBJ whole genome shotgun (WGS) entry which is preliminary data.</text>
</comment>
<feature type="region of interest" description="Disordered" evidence="3">
    <location>
        <begin position="1072"/>
        <end position="1093"/>
    </location>
</feature>
<evidence type="ECO:0000256" key="2">
    <source>
        <dbReference type="PROSITE-ProRule" id="PRU00168"/>
    </source>
</evidence>
<evidence type="ECO:0000259" key="5">
    <source>
        <dbReference type="PROSITE" id="PS50212"/>
    </source>
</evidence>
<dbReference type="STRING" id="1081102.A0A162MSV2"/>
<proteinExistence type="predicted"/>
<dbReference type="InterPro" id="IPR001895">
    <property type="entry name" value="RASGEF_cat_dom"/>
</dbReference>
<dbReference type="PANTHER" id="PTHR23113:SF348">
    <property type="entry name" value="GUANYL-NUCLEOTIDE EXCHANGE FACTOR RASGEF, PUTATIVE (AFU_ORTHOLOGUE AFUA_1G04700)-RELATED"/>
    <property type="match status" value="1"/>
</dbReference>
<keyword evidence="1 2" id="KW-0344">Guanine-nucleotide releasing factor</keyword>
<dbReference type="GO" id="GO:0005886">
    <property type="term" value="C:plasma membrane"/>
    <property type="evidence" value="ECO:0007669"/>
    <property type="project" value="TreeGrafter"/>
</dbReference>
<dbReference type="CDD" id="cd06224">
    <property type="entry name" value="REM"/>
    <property type="match status" value="1"/>
</dbReference>
<dbReference type="GO" id="GO:0003924">
    <property type="term" value="F:GTPase activity"/>
    <property type="evidence" value="ECO:0007669"/>
    <property type="project" value="InterPro"/>
</dbReference>
<dbReference type="PANTHER" id="PTHR23113">
    <property type="entry name" value="GUANINE NUCLEOTIDE EXCHANGE FACTOR"/>
    <property type="match status" value="1"/>
</dbReference>
<dbReference type="Pfam" id="PF00617">
    <property type="entry name" value="RasGEF"/>
    <property type="match status" value="1"/>
</dbReference>
<dbReference type="SMART" id="SM00147">
    <property type="entry name" value="RasGEF"/>
    <property type="match status" value="1"/>
</dbReference>
<dbReference type="Pfam" id="PF00071">
    <property type="entry name" value="Ras"/>
    <property type="match status" value="1"/>
</dbReference>
<dbReference type="InterPro" id="IPR023578">
    <property type="entry name" value="Ras_GEF_dom_sf"/>
</dbReference>
<dbReference type="InterPro" id="IPR001806">
    <property type="entry name" value="Small_GTPase"/>
</dbReference>
<dbReference type="AlphaFoldDB" id="A0A162MSV2"/>
<dbReference type="Gene3D" id="3.40.50.300">
    <property type="entry name" value="P-loop containing nucleotide triphosphate hydrolases"/>
    <property type="match status" value="1"/>
</dbReference>
<dbReference type="CDD" id="cd00882">
    <property type="entry name" value="Ras_like_GTPase"/>
    <property type="match status" value="1"/>
</dbReference>
<dbReference type="PROSITE" id="PS50212">
    <property type="entry name" value="RASGEF_NTER"/>
    <property type="match status" value="1"/>
</dbReference>
<feature type="compositionally biased region" description="Pro residues" evidence="3">
    <location>
        <begin position="143"/>
        <end position="153"/>
    </location>
</feature>
<feature type="compositionally biased region" description="Polar residues" evidence="3">
    <location>
        <begin position="502"/>
        <end position="528"/>
    </location>
</feature>
<dbReference type="OrthoDB" id="28357at2759"/>
<dbReference type="GO" id="GO:0005085">
    <property type="term" value="F:guanyl-nucleotide exchange factor activity"/>
    <property type="evidence" value="ECO:0007669"/>
    <property type="project" value="UniProtKB-KW"/>
</dbReference>
<dbReference type="Gene3D" id="1.10.840.10">
    <property type="entry name" value="Ras guanine-nucleotide exchange factors catalytic domain"/>
    <property type="match status" value="1"/>
</dbReference>
<feature type="region of interest" description="Disordered" evidence="3">
    <location>
        <begin position="1"/>
        <end position="161"/>
    </location>
</feature>
<accession>A0A162MSV2</accession>
<sequence>MAPSSSLTRFRTHTLSEDRASQLQLPGDFPRRKSASSLPAAGGRGRTPSVSAAASASASAASAAFSRPPLPSFPVTAPTTPSVLSATATSFGPWGGTFLDADADGDADVDADTDEPAGPSPDTETPALRKPPAEPAQSLLKPQLPPTFLPQLPPSSSNPRDSFISILDDPFFQRYDTFSSDWFKEDGALPSPSTPSLPPDVASVAPAATAVTAVGASRHDASLPAARPPPRKDSLSTIDHHRTAPTENMETVNIAVIGTSGVGKSAFIQRALRLSRPQNTNMTAIRLDVEGMPYVVALIELDLECFDVDPKQCFYWPKQVNGQMVPRIDGALVLYDVMNKDSIRDLPPTVSALHNSGFLTVLVATKCDNPESIRQVNTDSLAAAFPYILASFKTSASVPSTTGDCLQAMVLAAVHNRKGADKSFDAISSTTRRRAASSAAHLDSFPDSINGRSRSSEQGSGKHNRASSDLSLVRGGPAGSADRDGYYRTHNNARSPRIEYPNTPQLTPSLTPSSFNTDMTDDSASQSVQGMLRTPGVRLDAGQGSFLDIEESDAESYRYSDDIPPQQRSDELLSDKPAKMVGTTFDELVDRLLTAPMTRADTNFSDVFLCLYRKFAAPHELLSAIIRRLDATWGDPTTHFLERTATQFRIIEVVARWVSLYPGDFARPASRKQLEGLVNRLADEPVFTLSSQQIRDHLEHDVVEDDDTGWACCDSASTEDDSFFGSAIAAVGTGASAASASGSDRELRPSDSMRSFTLDDPRLSDRLSNETGGTGIGGGPASATAALAAATAATAAGATRAPAQFQFHSYEDYEREAATMVPTATLPLNKARYHTFMALDSNDVAEEITRIDWIMFSSIRIRDLVRHVSLSAQEKERCRSLSNTNRMIAHFNHVAKWVSNMILIRDKAKHRAPCLQKFMMIALRLRQLKNYNGLAAVLAGINGTSIHRLTQTWALVSPDVQKRFARLVLLMSSQKSHSTYRLAWENSPLPRIPYMPLHRRDLVSAEEGSRTFVGTKGDRINWKKFEVLGEVLLPIMKSQEAPYPNLRRHQMSRETILDCRMPTDDEEIYQRSVQAEPTSGAFEPKKKFPWLPK</sequence>
<feature type="compositionally biased region" description="Acidic residues" evidence="3">
    <location>
        <begin position="101"/>
        <end position="115"/>
    </location>
</feature>
<dbReference type="InterPro" id="IPR036964">
    <property type="entry name" value="RASGEF_cat_dom_sf"/>
</dbReference>
<feature type="region of interest" description="Disordered" evidence="3">
    <location>
        <begin position="218"/>
        <end position="238"/>
    </location>
</feature>
<dbReference type="CDD" id="cd00155">
    <property type="entry name" value="RasGEF"/>
    <property type="match status" value="1"/>
</dbReference>
<dbReference type="InterPro" id="IPR000651">
    <property type="entry name" value="Ras-like_Gua-exchang_fac_N"/>
</dbReference>
<gene>
    <name evidence="6" type="ORF">SPI_01006</name>
</gene>